<dbReference type="EMBL" id="BAAAKK010000005">
    <property type="protein sequence ID" value="GAA1424420.1"/>
    <property type="molecule type" value="Genomic_DNA"/>
</dbReference>
<feature type="transmembrane region" description="Helical" evidence="1">
    <location>
        <begin position="116"/>
        <end position="133"/>
    </location>
</feature>
<dbReference type="RefSeq" id="WP_343920092.1">
    <property type="nucleotide sequence ID" value="NZ_BAAAKK010000005.1"/>
</dbReference>
<comment type="caution">
    <text evidence="2">The sequence shown here is derived from an EMBL/GenBank/DDBJ whole genome shotgun (WGS) entry which is preliminary data.</text>
</comment>
<keyword evidence="1" id="KW-1133">Transmembrane helix</keyword>
<protein>
    <recommendedName>
        <fullName evidence="4">Small multidrug efflux protein</fullName>
    </recommendedName>
</protein>
<organism evidence="2 3">
    <name type="scientific">Agrococcus citreus</name>
    <dbReference type="NCBI Taxonomy" id="84643"/>
    <lineage>
        <taxon>Bacteria</taxon>
        <taxon>Bacillati</taxon>
        <taxon>Actinomycetota</taxon>
        <taxon>Actinomycetes</taxon>
        <taxon>Micrococcales</taxon>
        <taxon>Microbacteriaceae</taxon>
        <taxon>Agrococcus</taxon>
    </lineage>
</organism>
<keyword evidence="1" id="KW-0472">Membrane</keyword>
<keyword evidence="3" id="KW-1185">Reference proteome</keyword>
<gene>
    <name evidence="2" type="ORF">GCM10009640_20600</name>
</gene>
<feature type="transmembrane region" description="Helical" evidence="1">
    <location>
        <begin position="7"/>
        <end position="33"/>
    </location>
</feature>
<evidence type="ECO:0000256" key="1">
    <source>
        <dbReference type="SAM" id="Phobius"/>
    </source>
</evidence>
<sequence>MHAIEELILAFQSLVAQVPELVQPFVVILAGMVPFIEGDAGGPIGVIGGLHPIVAGIAAATGNFLAVLAVVTLSSRTREVVVSRHHAAAANGSVATLEADPEPKPESKGKQRVKRWLVRFGVPGASLLAPLAIPTHITAATLVAAGTPRAWVLVWQAVAIAVWTTIMTVLAWLAVTALVG</sequence>
<accession>A0ABP4JNH8</accession>
<feature type="transmembrane region" description="Helical" evidence="1">
    <location>
        <begin position="153"/>
        <end position="179"/>
    </location>
</feature>
<feature type="transmembrane region" description="Helical" evidence="1">
    <location>
        <begin position="53"/>
        <end position="74"/>
    </location>
</feature>
<reference evidence="3" key="1">
    <citation type="journal article" date="2019" name="Int. J. Syst. Evol. Microbiol.">
        <title>The Global Catalogue of Microorganisms (GCM) 10K type strain sequencing project: providing services to taxonomists for standard genome sequencing and annotation.</title>
        <authorList>
            <consortium name="The Broad Institute Genomics Platform"/>
            <consortium name="The Broad Institute Genome Sequencing Center for Infectious Disease"/>
            <person name="Wu L."/>
            <person name="Ma J."/>
        </authorList>
    </citation>
    <scope>NUCLEOTIDE SEQUENCE [LARGE SCALE GENOMIC DNA]</scope>
    <source>
        <strain evidence="3">JCM 12398</strain>
    </source>
</reference>
<evidence type="ECO:0000313" key="3">
    <source>
        <dbReference type="Proteomes" id="UP001501266"/>
    </source>
</evidence>
<proteinExistence type="predicted"/>
<dbReference type="Proteomes" id="UP001501266">
    <property type="component" value="Unassembled WGS sequence"/>
</dbReference>
<evidence type="ECO:0000313" key="2">
    <source>
        <dbReference type="EMBL" id="GAA1424420.1"/>
    </source>
</evidence>
<name>A0ABP4JNH8_9MICO</name>
<evidence type="ECO:0008006" key="4">
    <source>
        <dbReference type="Google" id="ProtNLM"/>
    </source>
</evidence>
<keyword evidence="1" id="KW-0812">Transmembrane</keyword>